<name>A0A834VBE0_SARSC</name>
<reference evidence="4" key="1">
    <citation type="journal article" date="2020" name="PLoS Negl. Trop. Dis.">
        <title>High-quality nuclear genome for Sarcoptes scabiei-A critical resource for a neglected parasite.</title>
        <authorList>
            <person name="Korhonen P.K."/>
            <person name="Gasser R.B."/>
            <person name="Ma G."/>
            <person name="Wang T."/>
            <person name="Stroehlein A.J."/>
            <person name="Young N.D."/>
            <person name="Ang C.S."/>
            <person name="Fernando D.D."/>
            <person name="Lu H.C."/>
            <person name="Taylor S."/>
            <person name="Reynolds S.L."/>
            <person name="Mofiz E."/>
            <person name="Najaraj S.H."/>
            <person name="Gowda H."/>
            <person name="Madugundu A."/>
            <person name="Renuse S."/>
            <person name="Holt D."/>
            <person name="Pandey A."/>
            <person name="Papenfuss A.T."/>
            <person name="Fischer K."/>
        </authorList>
    </citation>
    <scope>NUCLEOTIDE SEQUENCE [LARGE SCALE GENOMIC DNA]</scope>
</reference>
<evidence type="ECO:0000256" key="1">
    <source>
        <dbReference type="SAM" id="MobiDB-lite"/>
    </source>
</evidence>
<dbReference type="OrthoDB" id="6516109at2759"/>
<dbReference type="EMBL" id="WVUK01000065">
    <property type="protein sequence ID" value="KAF7489390.1"/>
    <property type="molecule type" value="Genomic_DNA"/>
</dbReference>
<protein>
    <submittedName>
        <fullName evidence="2 3">Uncharacterized protein</fullName>
    </submittedName>
</protein>
<evidence type="ECO:0000313" key="2">
    <source>
        <dbReference type="EMBL" id="KAF7489390.1"/>
    </source>
</evidence>
<reference evidence="2" key="2">
    <citation type="submission" date="2020-01" db="EMBL/GenBank/DDBJ databases">
        <authorList>
            <person name="Korhonen P.K.K."/>
            <person name="Guangxu M.G."/>
            <person name="Wang T.W."/>
            <person name="Stroehlein A.J.S."/>
            <person name="Young N.D."/>
            <person name="Ang C.-S.A."/>
            <person name="Fernando D.W.F."/>
            <person name="Lu H.L."/>
            <person name="Taylor S.T."/>
            <person name="Ehtesham M.E.M."/>
            <person name="Najaraj S.H.N."/>
            <person name="Harsha G.H.G."/>
            <person name="Madugundu A.M."/>
            <person name="Renuse S.R."/>
            <person name="Holt D.H."/>
            <person name="Pandey A.P."/>
            <person name="Papenfuss A.P."/>
            <person name="Gasser R.B.G."/>
            <person name="Fischer K.F."/>
        </authorList>
    </citation>
    <scope>NUCLEOTIDE SEQUENCE</scope>
    <source>
        <strain evidence="2">SSS_KF_BRIS2020</strain>
    </source>
</reference>
<accession>A0A834VBE0</accession>
<evidence type="ECO:0000313" key="3">
    <source>
        <dbReference type="EnsemblMetazoa" id="KAF7489390.1"/>
    </source>
</evidence>
<dbReference type="AlphaFoldDB" id="A0A834VBE0"/>
<sequence>MMEESAGISLNSFQSFDGDMTPEISSPSQQNVQQSWNESVILNPENSDSIRWSHQIPSVMPWSNQTEISNPDRKFSFNSTPPKAQNNSFVQNDFVCTSIENPAISSSLFCNQTISSTVFAQPNQSYHLANTNNLSMFPPSNMHNKRNFNHLMLGANNEEFDFDSNRPIKKYFGDEKILEIFDQFHIREDEPYIVEDISDINHEYQLRKLRNDKLKAIDEDGLRIEELETRINGIDDKPTLQFSIELNDVLKNRCNNTIPNSNCNVSERLFQNEKDKYLKQVVVWQPNTLTKLLDSKILTNPKNTDFESPEVDDADDDSTSSSLKIELASDDDENDDVVEIDKIEDDNNNYLDEMMDQEILMLN</sequence>
<feature type="region of interest" description="Disordered" evidence="1">
    <location>
        <begin position="1"/>
        <end position="27"/>
    </location>
</feature>
<dbReference type="Proteomes" id="UP000070412">
    <property type="component" value="Unassembled WGS sequence"/>
</dbReference>
<dbReference type="EnsemblMetazoa" id="SSS_806s_mrna">
    <property type="protein sequence ID" value="KAF7489390.1"/>
    <property type="gene ID" value="SSS_806"/>
</dbReference>
<feature type="region of interest" description="Disordered" evidence="1">
    <location>
        <begin position="300"/>
        <end position="335"/>
    </location>
</feature>
<reference evidence="3" key="3">
    <citation type="submission" date="2022-06" db="UniProtKB">
        <authorList>
            <consortium name="EnsemblMetazoa"/>
        </authorList>
    </citation>
    <scope>IDENTIFICATION</scope>
</reference>
<keyword evidence="4" id="KW-1185">Reference proteome</keyword>
<evidence type="ECO:0000313" key="4">
    <source>
        <dbReference type="Proteomes" id="UP000070412"/>
    </source>
</evidence>
<proteinExistence type="predicted"/>
<organism evidence="2">
    <name type="scientific">Sarcoptes scabiei</name>
    <name type="common">Itch mite</name>
    <name type="synonym">Acarus scabiei</name>
    <dbReference type="NCBI Taxonomy" id="52283"/>
    <lineage>
        <taxon>Eukaryota</taxon>
        <taxon>Metazoa</taxon>
        <taxon>Ecdysozoa</taxon>
        <taxon>Arthropoda</taxon>
        <taxon>Chelicerata</taxon>
        <taxon>Arachnida</taxon>
        <taxon>Acari</taxon>
        <taxon>Acariformes</taxon>
        <taxon>Sarcoptiformes</taxon>
        <taxon>Astigmata</taxon>
        <taxon>Psoroptidia</taxon>
        <taxon>Sarcoptoidea</taxon>
        <taxon>Sarcoptidae</taxon>
        <taxon>Sarcoptinae</taxon>
        <taxon>Sarcoptes</taxon>
    </lineage>
</organism>
<feature type="compositionally biased region" description="Acidic residues" evidence="1">
    <location>
        <begin position="307"/>
        <end position="318"/>
    </location>
</feature>
<gene>
    <name evidence="2" type="ORF">SSS_806</name>
</gene>